<evidence type="ECO:0000259" key="5">
    <source>
        <dbReference type="PROSITE" id="PS50893"/>
    </source>
</evidence>
<evidence type="ECO:0000256" key="2">
    <source>
        <dbReference type="ARBA" id="ARBA00022448"/>
    </source>
</evidence>
<dbReference type="PROSITE" id="PS50893">
    <property type="entry name" value="ABC_TRANSPORTER_2"/>
    <property type="match status" value="1"/>
</dbReference>
<evidence type="ECO:0000256" key="4">
    <source>
        <dbReference type="ARBA" id="ARBA00022840"/>
    </source>
</evidence>
<dbReference type="EMBL" id="JNUP01000052">
    <property type="protein sequence ID" value="KGE72419.1"/>
    <property type="molecule type" value="Genomic_DNA"/>
</dbReference>
<dbReference type="GO" id="GO:0016887">
    <property type="term" value="F:ATP hydrolysis activity"/>
    <property type="evidence" value="ECO:0007669"/>
    <property type="project" value="InterPro"/>
</dbReference>
<dbReference type="SMART" id="SM00382">
    <property type="entry name" value="AAA"/>
    <property type="match status" value="1"/>
</dbReference>
<dbReference type="SUPFAM" id="SSF52540">
    <property type="entry name" value="P-loop containing nucleoside triphosphate hydrolases"/>
    <property type="match status" value="1"/>
</dbReference>
<evidence type="ECO:0000313" key="7">
    <source>
        <dbReference type="Proteomes" id="UP000029692"/>
    </source>
</evidence>
<dbReference type="Pfam" id="PF00005">
    <property type="entry name" value="ABC_tran"/>
    <property type="match status" value="1"/>
</dbReference>
<dbReference type="OrthoDB" id="9802264at2"/>
<keyword evidence="3" id="KW-0547">Nucleotide-binding</keyword>
<sequence length="243" mass="27203">MDLHIHNLTKSFGDHTVLDSVTLDLQDLQSLVIIGPSGGGKTTLLRILAGLERPDSGTIHVNNHELIYKEEHLRNYRKRVGMVFQAYNLFPHLTAMENITLPLQKVHGHNREEAQGIAETLLKRFQLLEHGYKKPAQLSGGQKQRIAISRAVAINPEFLLLDEPTSALDPEFTAEVLDLIEELRESGMQLIMVTHEMGFARHVAQHILFVDQGGIVEQGTPDQLFTSAATEDVSNFLAKVLKY</sequence>
<dbReference type="InterPro" id="IPR030679">
    <property type="entry name" value="ABC_ATPase_HisP-typ"/>
</dbReference>
<dbReference type="PIRSF" id="PIRSF039085">
    <property type="entry name" value="ABC_ATPase_HisP"/>
    <property type="match status" value="1"/>
</dbReference>
<dbReference type="RefSeq" id="WP_037547245.1">
    <property type="nucleotide sequence ID" value="NZ_JNUP01000052.1"/>
</dbReference>
<gene>
    <name evidence="6" type="primary">glnQ</name>
    <name evidence="6" type="ORF">DC28_07080</name>
</gene>
<dbReference type="InterPro" id="IPR027417">
    <property type="entry name" value="P-loop_NTPase"/>
</dbReference>
<proteinExistence type="inferred from homology"/>
<dbReference type="InterPro" id="IPR003593">
    <property type="entry name" value="AAA+_ATPase"/>
</dbReference>
<feature type="domain" description="ABC transporter" evidence="5">
    <location>
        <begin position="3"/>
        <end position="237"/>
    </location>
</feature>
<comment type="caution">
    <text evidence="6">The sequence shown here is derived from an EMBL/GenBank/DDBJ whole genome shotgun (WGS) entry which is preliminary data.</text>
</comment>
<dbReference type="PROSITE" id="PS00211">
    <property type="entry name" value="ABC_TRANSPORTER_1"/>
    <property type="match status" value="1"/>
</dbReference>
<accession>A0A098QXL5</accession>
<keyword evidence="7" id="KW-1185">Reference proteome</keyword>
<dbReference type="eggNOG" id="COG1126">
    <property type="taxonomic scope" value="Bacteria"/>
</dbReference>
<dbReference type="PANTHER" id="PTHR43166">
    <property type="entry name" value="AMINO ACID IMPORT ATP-BINDING PROTEIN"/>
    <property type="match status" value="1"/>
</dbReference>
<dbReference type="InterPro" id="IPR003439">
    <property type="entry name" value="ABC_transporter-like_ATP-bd"/>
</dbReference>
<dbReference type="Gene3D" id="3.40.50.300">
    <property type="entry name" value="P-loop containing nucleotide triphosphate hydrolases"/>
    <property type="match status" value="1"/>
</dbReference>
<dbReference type="Proteomes" id="UP000029692">
    <property type="component" value="Unassembled WGS sequence"/>
</dbReference>
<dbReference type="GO" id="GO:0015424">
    <property type="term" value="F:ABC-type amino acid transporter activity"/>
    <property type="evidence" value="ECO:0007669"/>
    <property type="project" value="InterPro"/>
</dbReference>
<name>A0A098QXL5_9SPIO</name>
<comment type="similarity">
    <text evidence="1">Belongs to the ABC transporter superfamily.</text>
</comment>
<evidence type="ECO:0000256" key="1">
    <source>
        <dbReference type="ARBA" id="ARBA00005417"/>
    </source>
</evidence>
<dbReference type="GO" id="GO:0005524">
    <property type="term" value="F:ATP binding"/>
    <property type="evidence" value="ECO:0007669"/>
    <property type="project" value="UniProtKB-KW"/>
</dbReference>
<evidence type="ECO:0000256" key="3">
    <source>
        <dbReference type="ARBA" id="ARBA00022741"/>
    </source>
</evidence>
<protein>
    <submittedName>
        <fullName evidence="6">Glutamine ABC transporter ATP-binding protein</fullName>
    </submittedName>
</protein>
<dbReference type="PANTHER" id="PTHR43166:SF4">
    <property type="entry name" value="PHOSPHONATES IMPORT ATP-BINDING PROTEIN PHNC"/>
    <property type="match status" value="1"/>
</dbReference>
<dbReference type="STRING" id="1480694.DC28_07080"/>
<evidence type="ECO:0000313" key="6">
    <source>
        <dbReference type="EMBL" id="KGE72419.1"/>
    </source>
</evidence>
<reference evidence="6 7" key="1">
    <citation type="submission" date="2014-05" db="EMBL/GenBank/DDBJ databases">
        <title>De novo Genome Sequence of Spirocheata sp.</title>
        <authorList>
            <person name="Shivani Y."/>
            <person name="Subhash Y."/>
            <person name="Tushar L."/>
            <person name="Sasikala C."/>
            <person name="Ramana C.V."/>
        </authorList>
    </citation>
    <scope>NUCLEOTIDE SEQUENCE [LARGE SCALE GENOMIC DNA]</scope>
    <source>
        <strain evidence="6 7">JC230</strain>
    </source>
</reference>
<dbReference type="InterPro" id="IPR017871">
    <property type="entry name" value="ABC_transporter-like_CS"/>
</dbReference>
<dbReference type="InterPro" id="IPR050086">
    <property type="entry name" value="MetN_ABC_transporter-like"/>
</dbReference>
<keyword evidence="4 6" id="KW-0067">ATP-binding</keyword>
<keyword evidence="2" id="KW-0813">Transport</keyword>
<dbReference type="AlphaFoldDB" id="A0A098QXL5"/>
<organism evidence="6 7">
    <name type="scientific">Spirochaeta lutea</name>
    <dbReference type="NCBI Taxonomy" id="1480694"/>
    <lineage>
        <taxon>Bacteria</taxon>
        <taxon>Pseudomonadati</taxon>
        <taxon>Spirochaetota</taxon>
        <taxon>Spirochaetia</taxon>
        <taxon>Spirochaetales</taxon>
        <taxon>Spirochaetaceae</taxon>
        <taxon>Spirochaeta</taxon>
    </lineage>
</organism>